<dbReference type="STRING" id="1441095.AM592_12235"/>
<dbReference type="SUPFAM" id="SSF51338">
    <property type="entry name" value="Composite domain of metallo-dependent hydrolases"/>
    <property type="match status" value="1"/>
</dbReference>
<comment type="catalytic activity">
    <reaction evidence="6">
        <text>(S)-allantoin + H2O = allantoate + H(+)</text>
        <dbReference type="Rhea" id="RHEA:17029"/>
        <dbReference type="ChEBI" id="CHEBI:15377"/>
        <dbReference type="ChEBI" id="CHEBI:15378"/>
        <dbReference type="ChEBI" id="CHEBI:15678"/>
        <dbReference type="ChEBI" id="CHEBI:17536"/>
        <dbReference type="EC" id="3.5.2.5"/>
    </reaction>
</comment>
<feature type="binding site" description="via carbamate group" evidence="6">
    <location>
        <position position="148"/>
    </location>
    <ligand>
        <name>Zn(2+)</name>
        <dbReference type="ChEBI" id="CHEBI:29105"/>
        <label>2</label>
    </ligand>
</feature>
<keyword evidence="2 6" id="KW-0659">Purine metabolism</keyword>
<dbReference type="PANTHER" id="PTHR43668:SF4">
    <property type="entry name" value="ALLANTOINASE"/>
    <property type="match status" value="1"/>
</dbReference>
<dbReference type="InterPro" id="IPR032466">
    <property type="entry name" value="Metal_Hydrolase"/>
</dbReference>
<dbReference type="NCBIfam" id="TIGR03178">
    <property type="entry name" value="allantoinase"/>
    <property type="match status" value="1"/>
</dbReference>
<dbReference type="SUPFAM" id="SSF51556">
    <property type="entry name" value="Metallo-dependent hydrolases"/>
    <property type="match status" value="1"/>
</dbReference>
<comment type="subunit">
    <text evidence="1 6">Homotetramer.</text>
</comment>
<keyword evidence="3 6" id="KW-0479">Metal-binding</keyword>
<comment type="function">
    <text evidence="6">Catalyzes the conversion of allantoin (5-ureidohydantoin) to allantoic acid by hydrolytic cleavage of the five-member hydantoin ring.</text>
</comment>
<reference evidence="8 9" key="2">
    <citation type="journal article" date="2016" name="Int. J. Syst. Evol. Microbiol.">
        <title>Bacillus gobiensis sp. nov., isolated from a soil sample.</title>
        <authorList>
            <person name="Liu B."/>
            <person name="Liu G.H."/>
            <person name="Cetin S."/>
            <person name="Schumann P."/>
            <person name="Pan Z.Z."/>
            <person name="Chen Q.Q."/>
        </authorList>
    </citation>
    <scope>NUCLEOTIDE SEQUENCE [LARGE SCALE GENOMIC DNA]</scope>
    <source>
        <strain evidence="8 9">FJAT-4402</strain>
    </source>
</reference>
<organism evidence="8 9">
    <name type="scientific">Bacillus gobiensis</name>
    <dbReference type="NCBI Taxonomy" id="1441095"/>
    <lineage>
        <taxon>Bacteria</taxon>
        <taxon>Bacillati</taxon>
        <taxon>Bacillota</taxon>
        <taxon>Bacilli</taxon>
        <taxon>Bacillales</taxon>
        <taxon>Bacillaceae</taxon>
        <taxon>Bacillus</taxon>
    </lineage>
</organism>
<comment type="pathway">
    <text evidence="6">Nitrogen metabolism; (S)-allantoin degradation; allantoate from (S)-allantoin: step 1/1.</text>
</comment>
<evidence type="ECO:0000313" key="9">
    <source>
        <dbReference type="Proteomes" id="UP000067625"/>
    </source>
</evidence>
<dbReference type="InterPro" id="IPR047604">
    <property type="entry name" value="Allantoinase_bact"/>
</dbReference>
<dbReference type="UniPathway" id="UPA00395">
    <property type="reaction ID" value="UER00653"/>
</dbReference>
<feature type="domain" description="Amidohydrolase-related" evidence="7">
    <location>
        <begin position="52"/>
        <end position="431"/>
    </location>
</feature>
<gene>
    <name evidence="6" type="primary">allB</name>
    <name evidence="6" type="synonym">pucH</name>
    <name evidence="8" type="ORF">AM592_12235</name>
</gene>
<dbReference type="Gene3D" id="2.30.40.10">
    <property type="entry name" value="Urease, subunit C, domain 1"/>
    <property type="match status" value="1"/>
</dbReference>
<evidence type="ECO:0000256" key="2">
    <source>
        <dbReference type="ARBA" id="ARBA00022631"/>
    </source>
</evidence>
<dbReference type="GO" id="GO:0006145">
    <property type="term" value="P:purine nucleobase catabolic process"/>
    <property type="evidence" value="ECO:0007669"/>
    <property type="project" value="TreeGrafter"/>
</dbReference>
<dbReference type="InterPro" id="IPR011059">
    <property type="entry name" value="Metal-dep_hydrolase_composite"/>
</dbReference>
<dbReference type="InterPro" id="IPR017593">
    <property type="entry name" value="Allantoinase"/>
</dbReference>
<dbReference type="GO" id="GO:0000256">
    <property type="term" value="P:allantoin catabolic process"/>
    <property type="evidence" value="ECO:0007669"/>
    <property type="project" value="UniProtKB-UniRule"/>
</dbReference>
<keyword evidence="9" id="KW-1185">Reference proteome</keyword>
<comment type="PTM">
    <text evidence="6">Carboxylation allows a single lysine to coordinate two zinc ions.</text>
</comment>
<sequence>MKPYDLIIKGAQIVAQDGVISADVGINDGVIAEIGSLSEEDSLDVFKAEGFYVFPGAVDCHVHLDEPGREHWEGFETGTAMLAAGGCTTFFDMPLNGIPSTTSVQAYEEKKKIANEKSVVDFALWGGLVPGNFEEIAGLAEAGVIGFKAFLSESGNKEFEAVDDETLLLGMMEIAKHNKILALHSESNVITRVMQSIFEKKGDVSADAYAASRPVEAEVEAVERAIQFAKLSGCLLHFVHISSGRAVEAITRAKEEGMDVTLETCPHYLLFTHDDLKTIGSRAKCAPPLREKPVRDELVSALIEGKIDMISSDHSPCPPEMKNEENMFQSWGGISGGQYTLLSVIEVALKYNIPLEKVAYWTAESPADRFGLGKKKGKIKAGYDADLTIVDLNQQFTVAKKNMYAKHKVSLYEDHSFPCKINATFTRGKLVYSDLT</sequence>
<comment type="cofactor">
    <cofactor evidence="6">
        <name>Zn(2+)</name>
        <dbReference type="ChEBI" id="CHEBI:29105"/>
    </cofactor>
    <text evidence="6">Binds 2 Zn(2+) ions per subunit.</text>
</comment>
<dbReference type="GO" id="GO:0050897">
    <property type="term" value="F:cobalt ion binding"/>
    <property type="evidence" value="ECO:0007669"/>
    <property type="project" value="InterPro"/>
</dbReference>
<evidence type="ECO:0000259" key="7">
    <source>
        <dbReference type="Pfam" id="PF01979"/>
    </source>
</evidence>
<dbReference type="PATRIC" id="fig|1441095.3.peg.2683"/>
<feature type="binding site" evidence="6">
    <location>
        <position position="184"/>
    </location>
    <ligand>
        <name>Zn(2+)</name>
        <dbReference type="ChEBI" id="CHEBI:29105"/>
        <label>2</label>
    </ligand>
</feature>
<dbReference type="HAMAP" id="MF_01645">
    <property type="entry name" value="Hydantoinase"/>
    <property type="match status" value="1"/>
</dbReference>
<accession>A0A0M3R9Y8</accession>
<dbReference type="GO" id="GO:0004038">
    <property type="term" value="F:allantoinase activity"/>
    <property type="evidence" value="ECO:0007669"/>
    <property type="project" value="UniProtKB-UniRule"/>
</dbReference>
<evidence type="ECO:0000256" key="3">
    <source>
        <dbReference type="ARBA" id="ARBA00022723"/>
    </source>
</evidence>
<name>A0A0M3R9Y8_9BACI</name>
<dbReference type="PANTHER" id="PTHR43668">
    <property type="entry name" value="ALLANTOINASE"/>
    <property type="match status" value="1"/>
</dbReference>
<dbReference type="NCBIfam" id="NF004839">
    <property type="entry name" value="PRK06189.1"/>
    <property type="match status" value="1"/>
</dbReference>
<feature type="binding site" evidence="6">
    <location>
        <position position="313"/>
    </location>
    <ligand>
        <name>Zn(2+)</name>
        <dbReference type="ChEBI" id="CHEBI:29105"/>
        <label>1</label>
    </ligand>
</feature>
<evidence type="ECO:0000256" key="4">
    <source>
        <dbReference type="ARBA" id="ARBA00022801"/>
    </source>
</evidence>
<dbReference type="OrthoDB" id="9765462at2"/>
<dbReference type="InterPro" id="IPR050138">
    <property type="entry name" value="DHOase/Allantoinase_Hydrolase"/>
</dbReference>
<keyword evidence="4 6" id="KW-0378">Hydrolase</keyword>
<dbReference type="AlphaFoldDB" id="A0A0M3R9Y8"/>
<feature type="binding site" description="via carbamate group" evidence="6">
    <location>
        <position position="148"/>
    </location>
    <ligand>
        <name>Zn(2+)</name>
        <dbReference type="ChEBI" id="CHEBI:29105"/>
        <label>1</label>
    </ligand>
</feature>
<keyword evidence="5 6" id="KW-0862">Zinc</keyword>
<feature type="binding site" evidence="6">
    <location>
        <position position="240"/>
    </location>
    <ligand>
        <name>Zn(2+)</name>
        <dbReference type="ChEBI" id="CHEBI:29105"/>
        <label>2</label>
    </ligand>
</feature>
<protein>
    <recommendedName>
        <fullName evidence="6">Allantoinase</fullName>
        <ecNumber evidence="6">3.5.2.5</ecNumber>
    </recommendedName>
    <alternativeName>
        <fullName evidence="6">Allantoin-utilizing enzyme</fullName>
    </alternativeName>
</protein>
<dbReference type="Pfam" id="PF01979">
    <property type="entry name" value="Amidohydro_1"/>
    <property type="match status" value="1"/>
</dbReference>
<dbReference type="GO" id="GO:0005737">
    <property type="term" value="C:cytoplasm"/>
    <property type="evidence" value="ECO:0007669"/>
    <property type="project" value="TreeGrafter"/>
</dbReference>
<feature type="binding site" evidence="6">
    <location>
        <position position="61"/>
    </location>
    <ligand>
        <name>Zn(2+)</name>
        <dbReference type="ChEBI" id="CHEBI:29105"/>
        <label>1</label>
    </ligand>
</feature>
<evidence type="ECO:0000256" key="1">
    <source>
        <dbReference type="ARBA" id="ARBA00011881"/>
    </source>
</evidence>
<dbReference type="Gene3D" id="3.20.20.140">
    <property type="entry name" value="Metal-dependent hydrolases"/>
    <property type="match status" value="1"/>
</dbReference>
<dbReference type="InterPro" id="IPR006680">
    <property type="entry name" value="Amidohydro-rel"/>
</dbReference>
<evidence type="ECO:0000313" key="8">
    <source>
        <dbReference type="EMBL" id="ALC82262.1"/>
    </source>
</evidence>
<dbReference type="RefSeq" id="WP_053604047.1">
    <property type="nucleotide sequence ID" value="NZ_CP012600.1"/>
</dbReference>
<dbReference type="Proteomes" id="UP000067625">
    <property type="component" value="Chromosome"/>
</dbReference>
<evidence type="ECO:0000256" key="6">
    <source>
        <dbReference type="HAMAP-Rule" id="MF_01645"/>
    </source>
</evidence>
<evidence type="ECO:0000256" key="5">
    <source>
        <dbReference type="ARBA" id="ARBA00022833"/>
    </source>
</evidence>
<feature type="modified residue" description="N6-carboxylysine" evidence="6">
    <location>
        <position position="148"/>
    </location>
</feature>
<comment type="similarity">
    <text evidence="6">Belongs to the metallo-dependent hydrolases superfamily. Allantoinase family.</text>
</comment>
<feature type="binding site" evidence="6">
    <location>
        <position position="63"/>
    </location>
    <ligand>
        <name>Zn(2+)</name>
        <dbReference type="ChEBI" id="CHEBI:29105"/>
        <label>1</label>
    </ligand>
</feature>
<dbReference type="GO" id="GO:0008270">
    <property type="term" value="F:zinc ion binding"/>
    <property type="evidence" value="ECO:0007669"/>
    <property type="project" value="InterPro"/>
</dbReference>
<reference evidence="9" key="1">
    <citation type="submission" date="2015-08" db="EMBL/GenBank/DDBJ databases">
        <title>Genome sequencing project for genomic taxonomy and phylogenomics of Bacillus-like bacteria.</title>
        <authorList>
            <person name="Liu B."/>
            <person name="Wang J."/>
            <person name="Zhu Y."/>
            <person name="Liu G."/>
            <person name="Chen Q."/>
            <person name="Chen Z."/>
            <person name="Lan J."/>
            <person name="Che J."/>
            <person name="Ge C."/>
            <person name="Shi H."/>
            <person name="Pan Z."/>
            <person name="Liu X."/>
        </authorList>
    </citation>
    <scope>NUCLEOTIDE SEQUENCE [LARGE SCALE GENOMIC DNA]</scope>
    <source>
        <strain evidence="9">FJAT-4402</strain>
    </source>
</reference>
<dbReference type="EC" id="3.5.2.5" evidence="6"/>
<proteinExistence type="inferred from homology"/>
<dbReference type="EMBL" id="CP012600">
    <property type="protein sequence ID" value="ALC82262.1"/>
    <property type="molecule type" value="Genomic_DNA"/>
</dbReference>